<sequence>MSVRGFVTHKLQFGPAASSEEHHFERAFIHRCDVEAVAHIRSQHTRLVQCTGGQGHRELGYARCQLSREETDFNTFVEGLVAASKPQAQTGHDVDVAHG</sequence>
<dbReference type="EMBL" id="FOTK01000063">
    <property type="protein sequence ID" value="SFM84005.1"/>
    <property type="molecule type" value="Genomic_DNA"/>
</dbReference>
<accession>A0A1I4U4Y4</accession>
<protein>
    <submittedName>
        <fullName evidence="1">Uncharacterized protein</fullName>
    </submittedName>
</protein>
<evidence type="ECO:0000313" key="1">
    <source>
        <dbReference type="EMBL" id="SFM84005.1"/>
    </source>
</evidence>
<gene>
    <name evidence="1" type="ORF">SAMN05192568_106316</name>
</gene>
<organism evidence="1 2">
    <name type="scientific">Methylobacterium pseudosasicola</name>
    <dbReference type="NCBI Taxonomy" id="582667"/>
    <lineage>
        <taxon>Bacteria</taxon>
        <taxon>Pseudomonadati</taxon>
        <taxon>Pseudomonadota</taxon>
        <taxon>Alphaproteobacteria</taxon>
        <taxon>Hyphomicrobiales</taxon>
        <taxon>Methylobacteriaceae</taxon>
        <taxon>Methylobacterium</taxon>
    </lineage>
</organism>
<keyword evidence="2" id="KW-1185">Reference proteome</keyword>
<evidence type="ECO:0000313" key="2">
    <source>
        <dbReference type="Proteomes" id="UP000199048"/>
    </source>
</evidence>
<reference evidence="2" key="1">
    <citation type="submission" date="2016-10" db="EMBL/GenBank/DDBJ databases">
        <authorList>
            <person name="Varghese N."/>
            <person name="Submissions S."/>
        </authorList>
    </citation>
    <scope>NUCLEOTIDE SEQUENCE [LARGE SCALE GENOMIC DNA]</scope>
    <source>
        <strain evidence="2">BL36</strain>
    </source>
</reference>
<proteinExistence type="predicted"/>
<name>A0A1I4U4Y4_9HYPH</name>
<dbReference type="AlphaFoldDB" id="A0A1I4U4Y4"/>
<dbReference type="Proteomes" id="UP000199048">
    <property type="component" value="Unassembled WGS sequence"/>
</dbReference>